<dbReference type="InterPro" id="IPR049560">
    <property type="entry name" value="MeTrfase_RsmB-F_NOP2_cat"/>
</dbReference>
<dbReference type="InterPro" id="IPR035926">
    <property type="entry name" value="NusB-like_sf"/>
</dbReference>
<dbReference type="InterPro" id="IPR001678">
    <property type="entry name" value="MeTrfase_RsmB-F_NOP2_dom"/>
</dbReference>
<dbReference type="PANTHER" id="PTHR22807:SF61">
    <property type="entry name" value="NOL1_NOP2_SUN FAMILY PROTEIN _ ANTITERMINATION NUSB DOMAIN-CONTAINING PROTEIN"/>
    <property type="match status" value="1"/>
</dbReference>
<evidence type="ECO:0000313" key="8">
    <source>
        <dbReference type="EMBL" id="MFC3148400.1"/>
    </source>
</evidence>
<dbReference type="PROSITE" id="PS51686">
    <property type="entry name" value="SAM_MT_RSMB_NOP"/>
    <property type="match status" value="1"/>
</dbReference>
<dbReference type="InterPro" id="IPR029063">
    <property type="entry name" value="SAM-dependent_MTases_sf"/>
</dbReference>
<reference evidence="9" key="1">
    <citation type="journal article" date="2019" name="Int. J. Syst. Evol. Microbiol.">
        <title>The Global Catalogue of Microorganisms (GCM) 10K type strain sequencing project: providing services to taxonomists for standard genome sequencing and annotation.</title>
        <authorList>
            <consortium name="The Broad Institute Genomics Platform"/>
            <consortium name="The Broad Institute Genome Sequencing Center for Infectious Disease"/>
            <person name="Wu L."/>
            <person name="Ma J."/>
        </authorList>
    </citation>
    <scope>NUCLEOTIDE SEQUENCE [LARGE SCALE GENOMIC DNA]</scope>
    <source>
        <strain evidence="9">KCTC 52168</strain>
    </source>
</reference>
<comment type="similarity">
    <text evidence="1 6">Belongs to the class I-like SAM-binding methyltransferase superfamily. RsmB/NOP family.</text>
</comment>
<dbReference type="InterPro" id="IPR018314">
    <property type="entry name" value="RsmB/NOL1/NOP2-like_CS"/>
</dbReference>
<sequence>MSDRPAERASSARDEPLWRSLIHAAACVQGVRAGRTLDDGLAKARVQAGNPGAVHDLAAHALRHLALGEHLLAQGAARLPAEPLNSLLALVLTLLAAAPEKYSEHALVSQAVEAVAALPGGIRLKGFANAVLRGFLRERTNAISRAMRDPVCELGHPRWWLDRTIAQHPQQWRQVIEANNQPGPMTLRVNLRLTSRDALAERWASAGLESRPIGASGLILARARPVSGVPGFDEGLCSVQDEAAQRAAYLLDAQPGMRVLDACAAPGGKTGHILERADCDLIVLDSDPGRLALVRQNLVRLGLSAELKTADAAKLAQWWDGRPFQRILLDAPCSASGIVRRQPDIRWLRRPADIARLAGEQRNLLNQLWATLAPGGRLVYATCSVWKEEGREQIDAFLQRTPGASLIGEPLQLLPLSGDADNHDGFFYAILQK</sequence>
<keyword evidence="4 6" id="KW-0949">S-adenosyl-L-methionine</keyword>
<keyword evidence="3 6" id="KW-0808">Transferase</keyword>
<dbReference type="Gene3D" id="3.30.70.1170">
    <property type="entry name" value="Sun protein, domain 3"/>
    <property type="match status" value="1"/>
</dbReference>
<dbReference type="GO" id="GO:0032259">
    <property type="term" value="P:methylation"/>
    <property type="evidence" value="ECO:0007669"/>
    <property type="project" value="UniProtKB-KW"/>
</dbReference>
<keyword evidence="9" id="KW-1185">Reference proteome</keyword>
<dbReference type="Pfam" id="PF01189">
    <property type="entry name" value="Methyltr_RsmB-F"/>
    <property type="match status" value="1"/>
</dbReference>
<accession>A0ABV7H8E9</accession>
<dbReference type="Gene3D" id="1.10.940.10">
    <property type="entry name" value="NusB-like"/>
    <property type="match status" value="1"/>
</dbReference>
<feature type="binding site" evidence="6">
    <location>
        <begin position="263"/>
        <end position="269"/>
    </location>
    <ligand>
        <name>S-adenosyl-L-methionine</name>
        <dbReference type="ChEBI" id="CHEBI:59789"/>
    </ligand>
</feature>
<feature type="binding site" evidence="6">
    <location>
        <position position="330"/>
    </location>
    <ligand>
        <name>S-adenosyl-L-methionine</name>
        <dbReference type="ChEBI" id="CHEBI:59789"/>
    </ligand>
</feature>
<dbReference type="PANTHER" id="PTHR22807">
    <property type="entry name" value="NOP2 YEAST -RELATED NOL1/NOP2/FMU SUN DOMAIN-CONTAINING"/>
    <property type="match status" value="1"/>
</dbReference>
<dbReference type="InterPro" id="IPR004573">
    <property type="entry name" value="rRNA_ssu_MeTfrase_B"/>
</dbReference>
<comment type="caution">
    <text evidence="8">The sequence shown here is derived from an EMBL/GenBank/DDBJ whole genome shotgun (WGS) entry which is preliminary data.</text>
</comment>
<dbReference type="PROSITE" id="PS01153">
    <property type="entry name" value="NOL1_NOP2_SUN"/>
    <property type="match status" value="1"/>
</dbReference>
<evidence type="ECO:0000256" key="6">
    <source>
        <dbReference type="PROSITE-ProRule" id="PRU01023"/>
    </source>
</evidence>
<dbReference type="Pfam" id="PF22458">
    <property type="entry name" value="RsmF-B_ferredox"/>
    <property type="match status" value="1"/>
</dbReference>
<dbReference type="RefSeq" id="WP_377304344.1">
    <property type="nucleotide sequence ID" value="NZ_CP180191.1"/>
</dbReference>
<evidence type="ECO:0000313" key="9">
    <source>
        <dbReference type="Proteomes" id="UP001595556"/>
    </source>
</evidence>
<dbReference type="PRINTS" id="PR02008">
    <property type="entry name" value="RCMTFAMILY"/>
</dbReference>
<keyword evidence="5 6" id="KW-0694">RNA-binding</keyword>
<feature type="domain" description="SAM-dependent MTase RsmB/NOP-type" evidence="7">
    <location>
        <begin position="175"/>
        <end position="433"/>
    </location>
</feature>
<feature type="binding site" evidence="6">
    <location>
        <position position="311"/>
    </location>
    <ligand>
        <name>S-adenosyl-L-methionine</name>
        <dbReference type="ChEBI" id="CHEBI:59789"/>
    </ligand>
</feature>
<dbReference type="Proteomes" id="UP001595556">
    <property type="component" value="Unassembled WGS sequence"/>
</dbReference>
<dbReference type="SUPFAM" id="SSF53335">
    <property type="entry name" value="S-adenosyl-L-methionine-dependent methyltransferases"/>
    <property type="match status" value="1"/>
</dbReference>
<dbReference type="NCBIfam" id="NF008149">
    <property type="entry name" value="PRK10901.1"/>
    <property type="match status" value="1"/>
</dbReference>
<keyword evidence="2 6" id="KW-0489">Methyltransferase</keyword>
<evidence type="ECO:0000256" key="4">
    <source>
        <dbReference type="ARBA" id="ARBA00022691"/>
    </source>
</evidence>
<dbReference type="GO" id="GO:0008168">
    <property type="term" value="F:methyltransferase activity"/>
    <property type="evidence" value="ECO:0007669"/>
    <property type="project" value="UniProtKB-KW"/>
</dbReference>
<protein>
    <submittedName>
        <fullName evidence="8">16S rRNA (Cytosine(967)-C(5))-methyltransferase RsmB</fullName>
        <ecNumber evidence="8">2.1.1.176</ecNumber>
    </submittedName>
</protein>
<proteinExistence type="inferred from homology"/>
<dbReference type="SUPFAM" id="SSF48013">
    <property type="entry name" value="NusB-like"/>
    <property type="match status" value="1"/>
</dbReference>
<dbReference type="CDD" id="cd02440">
    <property type="entry name" value="AdoMet_MTases"/>
    <property type="match status" value="1"/>
</dbReference>
<evidence type="ECO:0000256" key="1">
    <source>
        <dbReference type="ARBA" id="ARBA00007494"/>
    </source>
</evidence>
<dbReference type="EC" id="2.1.1.176" evidence="8"/>
<evidence type="ECO:0000256" key="2">
    <source>
        <dbReference type="ARBA" id="ARBA00022603"/>
    </source>
</evidence>
<dbReference type="NCBIfam" id="TIGR00563">
    <property type="entry name" value="rsmB"/>
    <property type="match status" value="1"/>
</dbReference>
<dbReference type="Gene3D" id="3.40.50.150">
    <property type="entry name" value="Vaccinia Virus protein VP39"/>
    <property type="match status" value="1"/>
</dbReference>
<dbReference type="InterPro" id="IPR023267">
    <property type="entry name" value="RCMT"/>
</dbReference>
<evidence type="ECO:0000256" key="5">
    <source>
        <dbReference type="ARBA" id="ARBA00022884"/>
    </source>
</evidence>
<gene>
    <name evidence="8" type="primary">rsmB</name>
    <name evidence="8" type="ORF">ACFOEN_12285</name>
</gene>
<evidence type="ECO:0000259" key="7">
    <source>
        <dbReference type="PROSITE" id="PS51686"/>
    </source>
</evidence>
<feature type="binding site" evidence="6">
    <location>
        <position position="285"/>
    </location>
    <ligand>
        <name>S-adenosyl-L-methionine</name>
        <dbReference type="ChEBI" id="CHEBI:59789"/>
    </ligand>
</feature>
<feature type="active site" description="Nucleophile" evidence="6">
    <location>
        <position position="383"/>
    </location>
</feature>
<dbReference type="InterPro" id="IPR054728">
    <property type="entry name" value="RsmB-like_ferredoxin"/>
</dbReference>
<evidence type="ECO:0000256" key="3">
    <source>
        <dbReference type="ARBA" id="ARBA00022679"/>
    </source>
</evidence>
<name>A0ABV7H8E9_9BURK</name>
<organism evidence="8 9">
    <name type="scientific">Piscinibacterium candidicorallinum</name>
    <dbReference type="NCBI Taxonomy" id="1793872"/>
    <lineage>
        <taxon>Bacteria</taxon>
        <taxon>Pseudomonadati</taxon>
        <taxon>Pseudomonadota</taxon>
        <taxon>Betaproteobacteria</taxon>
        <taxon>Burkholderiales</taxon>
        <taxon>Piscinibacterium</taxon>
    </lineage>
</organism>
<dbReference type="EMBL" id="JBHRTI010000007">
    <property type="protein sequence ID" value="MFC3148400.1"/>
    <property type="molecule type" value="Genomic_DNA"/>
</dbReference>